<accession>A0A6I4RGC6</accession>
<comment type="cofactor">
    <cofactor evidence="5">
        <name>Mg(2+)</name>
        <dbReference type="ChEBI" id="CHEBI:18420"/>
    </cofactor>
</comment>
<name>A0A6I4RGC6_9STRE</name>
<dbReference type="NCBIfam" id="TIGR02727">
    <property type="entry name" value="MTHFS_bact"/>
    <property type="match status" value="1"/>
</dbReference>
<keyword evidence="5" id="KW-0479">Metal-binding</keyword>
<dbReference type="PIRSF" id="PIRSF006806">
    <property type="entry name" value="FTHF_cligase"/>
    <property type="match status" value="1"/>
</dbReference>
<evidence type="ECO:0000256" key="1">
    <source>
        <dbReference type="ARBA" id="ARBA00010638"/>
    </source>
</evidence>
<feature type="binding site" evidence="4">
    <location>
        <begin position="129"/>
        <end position="137"/>
    </location>
    <ligand>
        <name>ATP</name>
        <dbReference type="ChEBI" id="CHEBI:30616"/>
    </ligand>
</feature>
<reference evidence="6 8" key="2">
    <citation type="submission" date="2019-11" db="EMBL/GenBank/DDBJ databases">
        <title>Streptococcis sp. isolated from the respiratory tract of Marmot.</title>
        <authorList>
            <person name="Zhang G."/>
        </authorList>
    </citation>
    <scope>NUCLEOTIDE SEQUENCE [LARGE SCALE GENOMIC DNA]</scope>
    <source>
        <strain evidence="6">Zg-86</strain>
        <strain evidence="8">zg-86</strain>
    </source>
</reference>
<dbReference type="Proteomes" id="UP000435060">
    <property type="component" value="Unassembled WGS sequence"/>
</dbReference>
<keyword evidence="5" id="KW-0460">Magnesium</keyword>
<dbReference type="AlphaFoldDB" id="A0A6I4RGC6"/>
<proteinExistence type="inferred from homology"/>
<feature type="binding site" evidence="4">
    <location>
        <position position="49"/>
    </location>
    <ligand>
        <name>substrate</name>
    </ligand>
</feature>
<gene>
    <name evidence="6" type="ORF">GGG87_00650</name>
    <name evidence="7" type="ORF">GGH11_00635</name>
</gene>
<dbReference type="SUPFAM" id="SSF100950">
    <property type="entry name" value="NagB/RpiA/CoA transferase-like"/>
    <property type="match status" value="1"/>
</dbReference>
<dbReference type="GO" id="GO:0046872">
    <property type="term" value="F:metal ion binding"/>
    <property type="evidence" value="ECO:0007669"/>
    <property type="project" value="UniProtKB-KW"/>
</dbReference>
<reference evidence="7 9" key="1">
    <citation type="submission" date="2019-10" db="EMBL/GenBank/DDBJ databases">
        <title>Streptococcis sp, isolated from the respiratory tract of Marmot.</title>
        <authorList>
            <person name="Zhang G."/>
        </authorList>
    </citation>
    <scope>NUCLEOTIDE SEQUENCE [LARGE SCALE GENOMIC DNA]</scope>
    <source>
        <strain evidence="9">zg-70</strain>
        <strain evidence="7">Zg-70</strain>
    </source>
</reference>
<feature type="binding site" evidence="4">
    <location>
        <begin position="3"/>
        <end position="7"/>
    </location>
    <ligand>
        <name>ATP</name>
        <dbReference type="ChEBI" id="CHEBI:30616"/>
    </ligand>
</feature>
<dbReference type="InterPro" id="IPR002698">
    <property type="entry name" value="FTHF_cligase"/>
</dbReference>
<evidence type="ECO:0000256" key="4">
    <source>
        <dbReference type="PIRSR" id="PIRSR006806-1"/>
    </source>
</evidence>
<comment type="catalytic activity">
    <reaction evidence="5">
        <text>(6S)-5-formyl-5,6,7,8-tetrahydrofolate + ATP = (6R)-5,10-methenyltetrahydrofolate + ADP + phosphate</text>
        <dbReference type="Rhea" id="RHEA:10488"/>
        <dbReference type="ChEBI" id="CHEBI:30616"/>
        <dbReference type="ChEBI" id="CHEBI:43474"/>
        <dbReference type="ChEBI" id="CHEBI:57455"/>
        <dbReference type="ChEBI" id="CHEBI:57457"/>
        <dbReference type="ChEBI" id="CHEBI:456216"/>
        <dbReference type="EC" id="6.3.3.2"/>
    </reaction>
</comment>
<feature type="binding site" evidence="4">
    <location>
        <position position="54"/>
    </location>
    <ligand>
        <name>substrate</name>
    </ligand>
</feature>
<evidence type="ECO:0000256" key="2">
    <source>
        <dbReference type="ARBA" id="ARBA00022741"/>
    </source>
</evidence>
<dbReference type="InterPro" id="IPR037171">
    <property type="entry name" value="NagB/RpiA_transferase-like"/>
</dbReference>
<evidence type="ECO:0000256" key="3">
    <source>
        <dbReference type="ARBA" id="ARBA00022840"/>
    </source>
</evidence>
<sequence length="179" mass="20686">MEKEAIRKEIIARLKTLSKQEIKRWSEWSCQAICSLSAYQEADTIATFLSMPHEMDTSFLIRQAQLDGKKIVVPKTYGKGRMVFVPYDENDLVLSSFGVWEPRSDAALDPSEIDVIHVPGLAWNQAGHRIGYGGGFYDRYLAQFQGMTVSTPHDFQRYEFREEEFDQAVRKVLYYETND</sequence>
<keyword evidence="8" id="KW-1185">Reference proteome</keyword>
<keyword evidence="7" id="KW-0436">Ligase</keyword>
<evidence type="ECO:0000256" key="5">
    <source>
        <dbReference type="RuleBase" id="RU361279"/>
    </source>
</evidence>
<dbReference type="EC" id="6.3.3.2" evidence="5"/>
<evidence type="ECO:0000313" key="8">
    <source>
        <dbReference type="Proteomes" id="UP000435060"/>
    </source>
</evidence>
<dbReference type="GO" id="GO:0009396">
    <property type="term" value="P:folic acid-containing compound biosynthetic process"/>
    <property type="evidence" value="ECO:0007669"/>
    <property type="project" value="TreeGrafter"/>
</dbReference>
<evidence type="ECO:0000313" key="6">
    <source>
        <dbReference type="EMBL" id="MTB63519.1"/>
    </source>
</evidence>
<organism evidence="7 9">
    <name type="scientific">Streptococcus zhangguiae</name>
    <dbReference type="NCBI Taxonomy" id="2664091"/>
    <lineage>
        <taxon>Bacteria</taxon>
        <taxon>Bacillati</taxon>
        <taxon>Bacillota</taxon>
        <taxon>Bacilli</taxon>
        <taxon>Lactobacillales</taxon>
        <taxon>Streptococcaceae</taxon>
        <taxon>Streptococcus</taxon>
    </lineage>
</organism>
<dbReference type="InterPro" id="IPR024185">
    <property type="entry name" value="FTHF_cligase-like_sf"/>
</dbReference>
<comment type="similarity">
    <text evidence="1 5">Belongs to the 5-formyltetrahydrofolate cyclo-ligase family.</text>
</comment>
<dbReference type="Pfam" id="PF01812">
    <property type="entry name" value="5-FTHF_cyc-lig"/>
    <property type="match status" value="1"/>
</dbReference>
<dbReference type="GO" id="GO:0005524">
    <property type="term" value="F:ATP binding"/>
    <property type="evidence" value="ECO:0007669"/>
    <property type="project" value="UniProtKB-KW"/>
</dbReference>
<keyword evidence="2 4" id="KW-0547">Nucleotide-binding</keyword>
<dbReference type="PANTHER" id="PTHR23407">
    <property type="entry name" value="ATPASE INHIBITOR/5-FORMYLTETRAHYDROFOLATE CYCLO-LIGASE"/>
    <property type="match status" value="1"/>
</dbReference>
<dbReference type="GO" id="GO:0030272">
    <property type="term" value="F:5-formyltetrahydrofolate cyclo-ligase activity"/>
    <property type="evidence" value="ECO:0007669"/>
    <property type="project" value="UniProtKB-EC"/>
</dbReference>
<dbReference type="EMBL" id="WUBJ01000001">
    <property type="protein sequence ID" value="MWV55503.1"/>
    <property type="molecule type" value="Genomic_DNA"/>
</dbReference>
<dbReference type="Gene3D" id="3.40.50.10420">
    <property type="entry name" value="NagB/RpiA/CoA transferase-like"/>
    <property type="match status" value="1"/>
</dbReference>
<dbReference type="PANTHER" id="PTHR23407:SF1">
    <property type="entry name" value="5-FORMYLTETRAHYDROFOLATE CYCLO-LIGASE"/>
    <property type="match status" value="1"/>
</dbReference>
<dbReference type="RefSeq" id="WP_154607560.1">
    <property type="nucleotide sequence ID" value="NZ_CP072115.1"/>
</dbReference>
<keyword evidence="3 4" id="KW-0067">ATP-binding</keyword>
<dbReference type="GO" id="GO:0035999">
    <property type="term" value="P:tetrahydrofolate interconversion"/>
    <property type="evidence" value="ECO:0007669"/>
    <property type="project" value="TreeGrafter"/>
</dbReference>
<evidence type="ECO:0000313" key="9">
    <source>
        <dbReference type="Proteomes" id="UP000435423"/>
    </source>
</evidence>
<comment type="caution">
    <text evidence="7">The sequence shown here is derived from an EMBL/GenBank/DDBJ whole genome shotgun (WGS) entry which is preliminary data.</text>
</comment>
<protein>
    <recommendedName>
        <fullName evidence="5">5-formyltetrahydrofolate cyclo-ligase</fullName>
        <ecNumber evidence="5">6.3.3.2</ecNumber>
    </recommendedName>
</protein>
<dbReference type="EMBL" id="WLCG01000001">
    <property type="protein sequence ID" value="MTB63519.1"/>
    <property type="molecule type" value="Genomic_DNA"/>
</dbReference>
<evidence type="ECO:0000313" key="7">
    <source>
        <dbReference type="EMBL" id="MWV55503.1"/>
    </source>
</evidence>
<dbReference type="Proteomes" id="UP000435423">
    <property type="component" value="Unassembled WGS sequence"/>
</dbReference>